<dbReference type="AlphaFoldDB" id="A0AAD5WPT8"/>
<sequence length="384" mass="42557">MAEIISIKAVLRDLNASLTSTLEATRKLDNSVNPPEGGLSLLNNKSELLLSYIQNLVFLVLLKIRNAKSQKKSKKDGISISAVVEKLVELRLYLEKGVRPLEEKLRFQIEKALRAAEDAERSAKAAATSKKHTPSSDFESGSGSDSDSDEDSSSDSDDNAAREKKTPRPSLSNFGKSDLGKGKGGNSVVGDPSLPYRPPKNHPVVMPSERKERAQAREQERGGYKSRTIDEFVDSEVLHNPLEMPSIGSTIVGRGRSMKTARQRAEEDEQREYEESNLVRLPKLSKGELKKKNKAEMRRAQMNFGGEEWRDLDQGIRRIETLTRQKSGAKGVKGALDRSMKRGRDTIDGPRGSGSSGIEAGERFQKKLRTVEAGRRDRGKGKKR</sequence>
<name>A0AAD5WPT8_9PEZI</name>
<dbReference type="PANTHER" id="PTHR13237">
    <property type="entry name" value="SOMETHING ABOUT SILENCING PROTEIN 10-RELATED"/>
    <property type="match status" value="1"/>
</dbReference>
<organism evidence="2 3">
    <name type="scientific">Zalerion maritima</name>
    <dbReference type="NCBI Taxonomy" id="339359"/>
    <lineage>
        <taxon>Eukaryota</taxon>
        <taxon>Fungi</taxon>
        <taxon>Dikarya</taxon>
        <taxon>Ascomycota</taxon>
        <taxon>Pezizomycotina</taxon>
        <taxon>Sordariomycetes</taxon>
        <taxon>Lulworthiomycetidae</taxon>
        <taxon>Lulworthiales</taxon>
        <taxon>Lulworthiaceae</taxon>
        <taxon>Zalerion</taxon>
    </lineage>
</organism>
<dbReference type="PANTHER" id="PTHR13237:SF9">
    <property type="entry name" value="NEUROGUIDIN"/>
    <property type="match status" value="1"/>
</dbReference>
<evidence type="ECO:0000313" key="3">
    <source>
        <dbReference type="Proteomes" id="UP001201980"/>
    </source>
</evidence>
<comment type="caution">
    <text evidence="2">The sequence shown here is derived from an EMBL/GenBank/DDBJ whole genome shotgun (WGS) entry which is preliminary data.</text>
</comment>
<dbReference type="Pfam" id="PF04000">
    <property type="entry name" value="Sas10_Utp3"/>
    <property type="match status" value="1"/>
</dbReference>
<protein>
    <submittedName>
        <fullName evidence="2">Uncharacterized protein</fullName>
    </submittedName>
</protein>
<feature type="compositionally biased region" description="Basic and acidic residues" evidence="1">
    <location>
        <begin position="335"/>
        <end position="348"/>
    </location>
</feature>
<feature type="region of interest" description="Disordered" evidence="1">
    <location>
        <begin position="323"/>
        <end position="384"/>
    </location>
</feature>
<dbReference type="GO" id="GO:0032040">
    <property type="term" value="C:small-subunit processome"/>
    <property type="evidence" value="ECO:0007669"/>
    <property type="project" value="TreeGrafter"/>
</dbReference>
<feature type="compositionally biased region" description="Basic and acidic residues" evidence="1">
    <location>
        <begin position="208"/>
        <end position="228"/>
    </location>
</feature>
<feature type="compositionally biased region" description="Acidic residues" evidence="1">
    <location>
        <begin position="146"/>
        <end position="158"/>
    </location>
</feature>
<feature type="compositionally biased region" description="Low complexity" evidence="1">
    <location>
        <begin position="135"/>
        <end position="145"/>
    </location>
</feature>
<gene>
    <name evidence="2" type="ORF">MKZ38_006291</name>
</gene>
<reference evidence="2" key="1">
    <citation type="submission" date="2022-07" db="EMBL/GenBank/DDBJ databases">
        <title>Draft genome sequence of Zalerion maritima ATCC 34329, a (micro)plastics degrading marine fungus.</title>
        <authorList>
            <person name="Paco A."/>
            <person name="Goncalves M.F.M."/>
            <person name="Rocha-Santos T.A.P."/>
            <person name="Alves A."/>
        </authorList>
    </citation>
    <scope>NUCLEOTIDE SEQUENCE</scope>
    <source>
        <strain evidence="2">ATCC 34329</strain>
    </source>
</reference>
<evidence type="ECO:0000256" key="1">
    <source>
        <dbReference type="SAM" id="MobiDB-lite"/>
    </source>
</evidence>
<dbReference type="EMBL" id="JAKWBI020000387">
    <property type="protein sequence ID" value="KAJ2895616.1"/>
    <property type="molecule type" value="Genomic_DNA"/>
</dbReference>
<feature type="region of interest" description="Disordered" evidence="1">
    <location>
        <begin position="123"/>
        <end position="228"/>
    </location>
</feature>
<feature type="region of interest" description="Disordered" evidence="1">
    <location>
        <begin position="240"/>
        <end position="277"/>
    </location>
</feature>
<dbReference type="InterPro" id="IPR007146">
    <property type="entry name" value="Sas10/Utp3/C1D"/>
</dbReference>
<accession>A0AAD5WPT8</accession>
<feature type="compositionally biased region" description="Basic and acidic residues" evidence="1">
    <location>
        <begin position="360"/>
        <end position="376"/>
    </location>
</feature>
<dbReference type="Proteomes" id="UP001201980">
    <property type="component" value="Unassembled WGS sequence"/>
</dbReference>
<keyword evidence="3" id="KW-1185">Reference proteome</keyword>
<proteinExistence type="predicted"/>
<dbReference type="GO" id="GO:0000462">
    <property type="term" value="P:maturation of SSU-rRNA from tricistronic rRNA transcript (SSU-rRNA, 5.8S rRNA, LSU-rRNA)"/>
    <property type="evidence" value="ECO:0007669"/>
    <property type="project" value="TreeGrafter"/>
</dbReference>
<evidence type="ECO:0000313" key="2">
    <source>
        <dbReference type="EMBL" id="KAJ2895616.1"/>
    </source>
</evidence>